<evidence type="ECO:0000313" key="4">
    <source>
        <dbReference type="Proteomes" id="UP000187429"/>
    </source>
</evidence>
<evidence type="ECO:0000256" key="1">
    <source>
        <dbReference type="SAM" id="MobiDB-lite"/>
    </source>
</evidence>
<protein>
    <recommendedName>
        <fullName evidence="2">Symplekin/Pta1 N-terminal domain-containing protein</fullName>
    </recommendedName>
</protein>
<accession>A0A1R1YJ75</accession>
<feature type="compositionally biased region" description="Low complexity" evidence="1">
    <location>
        <begin position="493"/>
        <end position="509"/>
    </location>
</feature>
<comment type="caution">
    <text evidence="3">The sequence shown here is derived from an EMBL/GenBank/DDBJ whole genome shotgun (WGS) entry which is preliminary data.</text>
</comment>
<dbReference type="InterPro" id="IPR032460">
    <property type="entry name" value="Symplekin/Pta1_N"/>
</dbReference>
<dbReference type="Proteomes" id="UP000187429">
    <property type="component" value="Unassembled WGS sequence"/>
</dbReference>
<feature type="compositionally biased region" description="Polar residues" evidence="1">
    <location>
        <begin position="867"/>
        <end position="891"/>
    </location>
</feature>
<dbReference type="AlphaFoldDB" id="A0A1R1YJ75"/>
<feature type="domain" description="Symplekin/Pta1 N-terminal" evidence="2">
    <location>
        <begin position="139"/>
        <end position="363"/>
    </location>
</feature>
<name>A0A1R1YJ75_9FUNG</name>
<feature type="region of interest" description="Disordered" evidence="1">
    <location>
        <begin position="482"/>
        <end position="511"/>
    </location>
</feature>
<dbReference type="EMBL" id="LSSM01001274">
    <property type="protein sequence ID" value="OMJ26933.1"/>
    <property type="molecule type" value="Genomic_DNA"/>
</dbReference>
<gene>
    <name evidence="3" type="ORF">AYI69_g3652</name>
</gene>
<dbReference type="Pfam" id="PF11935">
    <property type="entry name" value="SYMPK_PTA1_N"/>
    <property type="match status" value="1"/>
</dbReference>
<sequence>MDIDSGSQNYPHDLAEKLYQKATNSHLPDSNTLDQLLELFKKAPILLVDCYFDHGLQATTINIGLLASSDPDSPRFPIVPKSNDQMWYLIIMGLWGLDVMDEAVSLPEDLFDPREHRKMIIDFIDVISKIIDSTGTPITIVKRAIQSLSQLYTNVFIKASKDKSNKWREQWLKVLGISKRLHQYVQNICDSNSLLLNSLATFLSTEIVLFIQLPLPKASTPVISETVGINVVDPNHSYLSKVELEDFANSSLILLSTLLNKSLTLNFENRLASYLGLISTILQLIETRPGITEMIFPNFFEWISKLGILPNDSKSTSPYSLSKFSAKCVNKSLGISLFALFRQPRMAQAKYFLEGALRKMKTREYDAWYIRQEKLREREIQKEKIRAQELLQLEATRNEKERIENEKKEKERMEKERERLENEKKRLENERQEKLAQDRQLKEKNLYLYKSEYPDNMQKDNFFNENKQSNFYDKIYTKGGNEIPPYTDHSKLNNYNQNNPQNHSPSQNNRIINDTNFRKRSAPIQNDLSPNKKQSGVNFEHFLPQSCSRSLNDTINIVTKFSIQQVVELVMGGLDKLTNAQIHSSKINPSSFDSILPVSERINSIKNKNPKSRWNQAGTNTENIQHNQSHVSQLLETKISQNTPVISESRNFQNLQFDPTNNPNLHNAPQIINPPIITNISNMPNLHNFQSISNIHSIPNMPNIPYIFKNPGYPSENVLHNQNIPQNGNISFSNIGNPLLNNIHAAQSPFKIEPPALTPRNLIVPDVDADIDEEDLLKQIEQNANRVQFNPNLIEDAEALHSESEEDSDYDEQTRSDLVANESITESTSNLQTIKIKTELSESSQELLLSSSINPSADSELHKPAFGSSSGFTDNINNDNSDETTIAPNDQKSLSNKSLKTWKDSLLRLLNFGEILCEESVGKFGSSSNINNLSALLRLHIPDFETQWPLSPLSKSITGSINKVSNRERVSDWMVLVVRTIVISIGENSNSGSDIITNEKIDFIQNEFISMLTKTPKQSYEMYLLLLHELYHKLYLNKSRCLHENLSNDQTSFNSIAECYSKWVYSFGSGILSCISKVKDADESIAPLTKSQTDSLRLEIVAAYNKGGLPTTLTNSPDSVNNTGNSANLKSNSYIKSLDSMKKAEITSYETLLTSKNLHLVHSNFLAKFVSPKNNYIIFGRLKDSLLERYTLDVPVIDDSLIKLIQEGLGDPIR</sequence>
<organism evidence="3 4">
    <name type="scientific">Smittium culicis</name>
    <dbReference type="NCBI Taxonomy" id="133412"/>
    <lineage>
        <taxon>Eukaryota</taxon>
        <taxon>Fungi</taxon>
        <taxon>Fungi incertae sedis</taxon>
        <taxon>Zoopagomycota</taxon>
        <taxon>Kickxellomycotina</taxon>
        <taxon>Harpellomycetes</taxon>
        <taxon>Harpellales</taxon>
        <taxon>Legeriomycetaceae</taxon>
        <taxon>Smittium</taxon>
    </lineage>
</organism>
<evidence type="ECO:0000259" key="2">
    <source>
        <dbReference type="Pfam" id="PF11935"/>
    </source>
</evidence>
<feature type="region of interest" description="Disordered" evidence="1">
    <location>
        <begin position="859"/>
        <end position="891"/>
    </location>
</feature>
<keyword evidence="4" id="KW-1185">Reference proteome</keyword>
<dbReference type="Gene3D" id="1.25.10.10">
    <property type="entry name" value="Leucine-rich Repeat Variant"/>
    <property type="match status" value="1"/>
</dbReference>
<evidence type="ECO:0000313" key="3">
    <source>
        <dbReference type="EMBL" id="OMJ26933.1"/>
    </source>
</evidence>
<reference evidence="4" key="1">
    <citation type="submission" date="2017-01" db="EMBL/GenBank/DDBJ databases">
        <authorList>
            <person name="Wang Y."/>
            <person name="White M."/>
            <person name="Kvist S."/>
            <person name="Moncalvo J.-M."/>
        </authorList>
    </citation>
    <scope>NUCLEOTIDE SEQUENCE [LARGE SCALE GENOMIC DNA]</scope>
    <source>
        <strain evidence="4">ID-206-W2</strain>
    </source>
</reference>
<dbReference type="InterPro" id="IPR011989">
    <property type="entry name" value="ARM-like"/>
</dbReference>
<proteinExistence type="predicted"/>
<feature type="region of interest" description="Disordered" evidence="1">
    <location>
        <begin position="400"/>
        <end position="438"/>
    </location>
</feature>
<dbReference type="OrthoDB" id="5583414at2759"/>